<protein>
    <submittedName>
        <fullName evidence="3">Uncharacterized protein</fullName>
    </submittedName>
</protein>
<sequence length="990" mass="112090">MPAAAGPAPAAEGPQHRERARLLKQKTMGGAREDRWLDEASKSPAAQRIDKLMAKATTEQEREQLKRETFKVVYDNLGQELEGKDLERVVVIRNEAAGYKTMAFFAIFTLGFYLVFRGRDDDIMLVLTKQGNVIQLKIDRPLCCPGTSAEALQSFIKYIAILFFIVVLPNVVFMLATNMTLQDEYEYLKAETDNFKHMERLISQKLPFIVISAILLVLWLYSLLPHDYMDEHRRRHMARECTTAQICQWGHMLARRHSLHLYFGKYPSQHVLDMQGSLGFGHAVSTVPPSSLSALSTGISTSALILSMTLFLTLVTSVDTGISWMDRAIALEHFATMQGYCIEGSGPTDARCNKVHCDEYIIHGHDTVNPHFCNLVEVSESEDECIKYGKSPPCCGGCAKGAFEGVYDEGTFGNIKTIISLVADTGTIIFVFLAAKHAVHMTRATDHVAVTINRRTKRSYKTLTANTALTVPLANDFLQTVMNQNSKDHGMKHSFEASEEDQDRWTGVKHFAMTEEFDTWKDFFNKDLHAVPDTRWTLRLQVPKKLFGIEQDEDVIAAWIEMPLLPPSISLMDILMGKVWYLLLPFGKTRHAVVVTDRRLFYVRHRRPFLPIKCLGTDLRVDVFRHDHDVTYGKMARHKLNTPQRIIHQILLREMFLPGTAVMQTKFGAIQFTRNHGDIIDVYNMIMSLSRHIPEFVTEKDLVENGVVPSACKEIVDRAFIAASNKQGNRFTIRPQSDDAVQPQPTLYLASGSKERVLFHLSVKDTTDIYSKCYVNLDIAVTSARVFFWKRDCYKKFDCCALPCWLFIWLGFMNRMNKPMNLPNEMSFITLPSIQSFSTDVSVVSPSWLVPHHMPLKWPCVEMLCAYLTRCVVRGSHEVKIHSKWVLCPRRSGPSANLLLMWRLKASAHADAEMFVVHQVQPFVSSDMPETDAQDIFDGMSYIAEDGEAASDLVSEQAESLETLRKIMCAVQDSCHALLNKVDDLGGSIA</sequence>
<feature type="transmembrane region" description="Helical" evidence="2">
    <location>
        <begin position="97"/>
        <end position="116"/>
    </location>
</feature>
<reference evidence="3" key="1">
    <citation type="submission" date="2023-10" db="EMBL/GenBank/DDBJ databases">
        <authorList>
            <person name="Chen Y."/>
            <person name="Shah S."/>
            <person name="Dougan E. K."/>
            <person name="Thang M."/>
            <person name="Chan C."/>
        </authorList>
    </citation>
    <scope>NUCLEOTIDE SEQUENCE [LARGE SCALE GENOMIC DNA]</scope>
</reference>
<organism evidence="3 4">
    <name type="scientific">Prorocentrum cordatum</name>
    <dbReference type="NCBI Taxonomy" id="2364126"/>
    <lineage>
        <taxon>Eukaryota</taxon>
        <taxon>Sar</taxon>
        <taxon>Alveolata</taxon>
        <taxon>Dinophyceae</taxon>
        <taxon>Prorocentrales</taxon>
        <taxon>Prorocentraceae</taxon>
        <taxon>Prorocentrum</taxon>
    </lineage>
</organism>
<keyword evidence="4" id="KW-1185">Reference proteome</keyword>
<keyword evidence="2" id="KW-0472">Membrane</keyword>
<keyword evidence="2" id="KW-1133">Transmembrane helix</keyword>
<evidence type="ECO:0000256" key="1">
    <source>
        <dbReference type="SAM" id="MobiDB-lite"/>
    </source>
</evidence>
<feature type="compositionally biased region" description="Basic and acidic residues" evidence="1">
    <location>
        <begin position="31"/>
        <end position="41"/>
    </location>
</feature>
<evidence type="ECO:0000313" key="3">
    <source>
        <dbReference type="EMBL" id="CAK0824882.1"/>
    </source>
</evidence>
<comment type="caution">
    <text evidence="3">The sequence shown here is derived from an EMBL/GenBank/DDBJ whole genome shotgun (WGS) entry which is preliminary data.</text>
</comment>
<feature type="transmembrane region" description="Helical" evidence="2">
    <location>
        <begin position="206"/>
        <end position="224"/>
    </location>
</feature>
<gene>
    <name evidence="3" type="ORF">PCOR1329_LOCUS25159</name>
</gene>
<evidence type="ECO:0000256" key="2">
    <source>
        <dbReference type="SAM" id="Phobius"/>
    </source>
</evidence>
<dbReference type="EMBL" id="CAUYUJ010008769">
    <property type="protein sequence ID" value="CAK0824882.1"/>
    <property type="molecule type" value="Genomic_DNA"/>
</dbReference>
<dbReference type="Proteomes" id="UP001189429">
    <property type="component" value="Unassembled WGS sequence"/>
</dbReference>
<proteinExistence type="predicted"/>
<feature type="region of interest" description="Disordered" evidence="1">
    <location>
        <begin position="24"/>
        <end position="43"/>
    </location>
</feature>
<feature type="transmembrane region" description="Helical" evidence="2">
    <location>
        <begin position="155"/>
        <end position="176"/>
    </location>
</feature>
<evidence type="ECO:0000313" key="4">
    <source>
        <dbReference type="Proteomes" id="UP001189429"/>
    </source>
</evidence>
<name>A0ABN9RZL3_9DINO</name>
<accession>A0ABN9RZL3</accession>
<keyword evidence="2" id="KW-0812">Transmembrane</keyword>